<gene>
    <name evidence="1" type="ORF">IFO66_21745</name>
</gene>
<organism evidence="1 2">
    <name type="scientific">Paenibacillus arenosi</name>
    <dbReference type="NCBI Taxonomy" id="2774142"/>
    <lineage>
        <taxon>Bacteria</taxon>
        <taxon>Bacillati</taxon>
        <taxon>Bacillota</taxon>
        <taxon>Bacilli</taxon>
        <taxon>Bacillales</taxon>
        <taxon>Paenibacillaceae</taxon>
        <taxon>Paenibacillus</taxon>
    </lineage>
</organism>
<keyword evidence="2" id="KW-1185">Reference proteome</keyword>
<name>A0ABR9B645_9BACL</name>
<accession>A0ABR9B645</accession>
<evidence type="ECO:0000313" key="2">
    <source>
        <dbReference type="Proteomes" id="UP000634529"/>
    </source>
</evidence>
<dbReference type="EMBL" id="JACYTN010000031">
    <property type="protein sequence ID" value="MBD8500915.1"/>
    <property type="molecule type" value="Genomic_DNA"/>
</dbReference>
<proteinExistence type="predicted"/>
<dbReference type="RefSeq" id="WP_192027133.1">
    <property type="nucleotide sequence ID" value="NZ_JACYTN010000031.1"/>
</dbReference>
<evidence type="ECO:0008006" key="3">
    <source>
        <dbReference type="Google" id="ProtNLM"/>
    </source>
</evidence>
<reference evidence="1 2" key="1">
    <citation type="submission" date="2020-09" db="EMBL/GenBank/DDBJ databases">
        <title>Paenibacillus sp. CAU 1523 isolated from sand of Haeundae Beach.</title>
        <authorList>
            <person name="Kim W."/>
        </authorList>
    </citation>
    <scope>NUCLEOTIDE SEQUENCE [LARGE SCALE GENOMIC DNA]</scope>
    <source>
        <strain evidence="1 2">CAU 1523</strain>
    </source>
</reference>
<comment type="caution">
    <text evidence="1">The sequence shown here is derived from an EMBL/GenBank/DDBJ whole genome shotgun (WGS) entry which is preliminary data.</text>
</comment>
<protein>
    <recommendedName>
        <fullName evidence="3">Polymer-forming cytoskeletal protein</fullName>
    </recommendedName>
</protein>
<dbReference type="Proteomes" id="UP000634529">
    <property type="component" value="Unassembled WGS sequence"/>
</dbReference>
<sequence length="204" mass="22162">METAEHIRINGAGTYRQDIQSKSVHIAGHGRFEGSISTESFKSSGSCHVKGHCSTKQMSSNGHGHFNSITADRIDCSGSFKADQSVNSQSFSAKGFVMIGDTLTSGDVHIRFQGGTPSIKHLIAGETIDIGREKLFFLNLLSLGRKKLMCSSLTGRRIKIDHVEADLIVGEDIRIGPNCKIGEVRYTNQLAIDPSSVVERTVQI</sequence>
<evidence type="ECO:0000313" key="1">
    <source>
        <dbReference type="EMBL" id="MBD8500915.1"/>
    </source>
</evidence>